<name>A0A9N9NWF4_9GLOM</name>
<reference evidence="2" key="1">
    <citation type="submission" date="2021-06" db="EMBL/GenBank/DDBJ databases">
        <authorList>
            <person name="Kallberg Y."/>
            <person name="Tangrot J."/>
            <person name="Rosling A."/>
        </authorList>
    </citation>
    <scope>NUCLEOTIDE SEQUENCE</scope>
    <source>
        <strain evidence="2">FL966</strain>
    </source>
</reference>
<keyword evidence="3" id="KW-1185">Reference proteome</keyword>
<proteinExistence type="predicted"/>
<dbReference type="OrthoDB" id="10333507at2759"/>
<gene>
    <name evidence="2" type="ORF">CPELLU_LOCUS15626</name>
</gene>
<evidence type="ECO:0000313" key="3">
    <source>
        <dbReference type="Proteomes" id="UP000789759"/>
    </source>
</evidence>
<evidence type="ECO:0000256" key="1">
    <source>
        <dbReference type="SAM" id="Coils"/>
    </source>
</evidence>
<dbReference type="Proteomes" id="UP000789759">
    <property type="component" value="Unassembled WGS sequence"/>
</dbReference>
<feature type="non-terminal residue" evidence="2">
    <location>
        <position position="245"/>
    </location>
</feature>
<dbReference type="EMBL" id="CAJVQA010020992">
    <property type="protein sequence ID" value="CAG8766748.1"/>
    <property type="molecule type" value="Genomic_DNA"/>
</dbReference>
<feature type="coiled-coil region" evidence="1">
    <location>
        <begin position="61"/>
        <end position="114"/>
    </location>
</feature>
<protein>
    <submittedName>
        <fullName evidence="2">17324_t:CDS:1</fullName>
    </submittedName>
</protein>
<organism evidence="2 3">
    <name type="scientific">Cetraspora pellucida</name>
    <dbReference type="NCBI Taxonomy" id="1433469"/>
    <lineage>
        <taxon>Eukaryota</taxon>
        <taxon>Fungi</taxon>
        <taxon>Fungi incertae sedis</taxon>
        <taxon>Mucoromycota</taxon>
        <taxon>Glomeromycotina</taxon>
        <taxon>Glomeromycetes</taxon>
        <taxon>Diversisporales</taxon>
        <taxon>Gigasporaceae</taxon>
        <taxon>Cetraspora</taxon>
    </lineage>
</organism>
<dbReference type="AlphaFoldDB" id="A0A9N9NWF4"/>
<keyword evidence="1" id="KW-0175">Coiled coil</keyword>
<accession>A0A9N9NWF4</accession>
<evidence type="ECO:0000313" key="2">
    <source>
        <dbReference type="EMBL" id="CAG8766748.1"/>
    </source>
</evidence>
<sequence>MPRRDAKKKKLERILGSQKSTPKEIQDAFTDYLSTIKEFHERRYLRKEISEEEYNDTIQILNSLNVRMKNMIIQIERLKNNILEKKNNNLQIENEKLRTENKELENNNENLQYALFEVATLANNSEDKNTQLRQTIKDIFDLCQNDNLKLNELNRILYNNGVREIIVQRERYSDFNSAAEESLYNNGVKEIIIQRERYSDFNNAAEASETKIYEITDGSFPQPPQPYTYSFCETNGVDQANKTNE</sequence>
<comment type="caution">
    <text evidence="2">The sequence shown here is derived from an EMBL/GenBank/DDBJ whole genome shotgun (WGS) entry which is preliminary data.</text>
</comment>